<dbReference type="STRING" id="1397108.IMCC12053_3009"/>
<dbReference type="AlphaFoldDB" id="A0A0N9ZIS3"/>
<organism evidence="1 2">
    <name type="scientific">Celeribacter marinus</name>
    <dbReference type="NCBI Taxonomy" id="1397108"/>
    <lineage>
        <taxon>Bacteria</taxon>
        <taxon>Pseudomonadati</taxon>
        <taxon>Pseudomonadota</taxon>
        <taxon>Alphaproteobacteria</taxon>
        <taxon>Rhodobacterales</taxon>
        <taxon>Roseobacteraceae</taxon>
        <taxon>Celeribacter</taxon>
    </lineage>
</organism>
<evidence type="ECO:0000313" key="2">
    <source>
        <dbReference type="Proteomes" id="UP000064920"/>
    </source>
</evidence>
<name>A0A0N9ZIS3_9RHOB</name>
<dbReference type="EMBL" id="CP012023">
    <property type="protein sequence ID" value="ALI56956.1"/>
    <property type="molecule type" value="Genomic_DNA"/>
</dbReference>
<dbReference type="KEGG" id="cmar:IMCC12053_3009"/>
<dbReference type="InterPro" id="IPR025479">
    <property type="entry name" value="DUF4329"/>
</dbReference>
<evidence type="ECO:0000313" key="1">
    <source>
        <dbReference type="EMBL" id="ALI56956.1"/>
    </source>
</evidence>
<dbReference type="RefSeq" id="WP_062220349.1">
    <property type="nucleotide sequence ID" value="NZ_CP012023.1"/>
</dbReference>
<keyword evidence="2" id="KW-1185">Reference proteome</keyword>
<dbReference type="Pfam" id="PF14220">
    <property type="entry name" value="DUF4329"/>
    <property type="match status" value="1"/>
</dbReference>
<proteinExistence type="predicted"/>
<dbReference type="Proteomes" id="UP000064920">
    <property type="component" value="Chromosome"/>
</dbReference>
<protein>
    <submittedName>
        <fullName evidence="1">Uncharacterized protein</fullName>
    </submittedName>
</protein>
<reference evidence="2" key="1">
    <citation type="submission" date="2015-05" db="EMBL/GenBank/DDBJ databases">
        <authorList>
            <person name="Oh H.-M."/>
            <person name="Yang J.-A."/>
            <person name="Cho J.-C."/>
            <person name="Kang I."/>
        </authorList>
    </citation>
    <scope>NUCLEOTIDE SEQUENCE [LARGE SCALE GENOMIC DNA]</scope>
    <source>
        <strain evidence="2">IMCC 12053</strain>
    </source>
</reference>
<accession>A0A0N9ZIS3</accession>
<gene>
    <name evidence="1" type="ORF">IMCC12053_3009</name>
</gene>
<dbReference type="PATRIC" id="fig|1397108.4.peg.3092"/>
<sequence length="178" mass="19162">MYRLTLALLGFAILPMQVAAQDSAELTFVKALFAQLQPLSVDKNREYCGYIGFDADGVLAASKAKKGRAGSCVPNDPKELETILASYHTHGAYSPDYYNEVPSGEDMEGDEAEGIDGWVATPGGRLWYIDTQDMVAAQVCGLGCVASDPTFVVGDMGQVQDSYTYDELVQTLATLDAQ</sequence>